<feature type="compositionally biased region" description="Low complexity" evidence="1">
    <location>
        <begin position="498"/>
        <end position="541"/>
    </location>
</feature>
<feature type="compositionally biased region" description="Polar residues" evidence="1">
    <location>
        <begin position="859"/>
        <end position="876"/>
    </location>
</feature>
<feature type="region of interest" description="Disordered" evidence="1">
    <location>
        <begin position="789"/>
        <end position="895"/>
    </location>
</feature>
<dbReference type="EMBL" id="JAVHJM010000005">
    <property type="protein sequence ID" value="KAK6514404.1"/>
    <property type="molecule type" value="Genomic_DNA"/>
</dbReference>
<feature type="compositionally biased region" description="Basic and acidic residues" evidence="1">
    <location>
        <begin position="791"/>
        <end position="805"/>
    </location>
</feature>
<evidence type="ECO:0000313" key="2">
    <source>
        <dbReference type="EMBL" id="KAK6514404.1"/>
    </source>
</evidence>
<feature type="compositionally biased region" description="Polar residues" evidence="1">
    <location>
        <begin position="839"/>
        <end position="851"/>
    </location>
</feature>
<reference evidence="2 3" key="1">
    <citation type="submission" date="2019-10" db="EMBL/GenBank/DDBJ databases">
        <authorList>
            <person name="Palmer J.M."/>
        </authorList>
    </citation>
    <scope>NUCLEOTIDE SEQUENCE [LARGE SCALE GENOMIC DNA]</scope>
    <source>
        <strain evidence="2 3">TWF506</strain>
    </source>
</reference>
<feature type="region of interest" description="Disordered" evidence="1">
    <location>
        <begin position="464"/>
        <end position="610"/>
    </location>
</feature>
<feature type="compositionally biased region" description="Basic and acidic residues" evidence="1">
    <location>
        <begin position="881"/>
        <end position="895"/>
    </location>
</feature>
<name>A0AAN8NWR9_9PEZI</name>
<dbReference type="Proteomes" id="UP001307849">
    <property type="component" value="Unassembled WGS sequence"/>
</dbReference>
<comment type="caution">
    <text evidence="2">The sequence shown here is derived from an EMBL/GenBank/DDBJ whole genome shotgun (WGS) entry which is preliminary data.</text>
</comment>
<dbReference type="AlphaFoldDB" id="A0AAN8NWR9"/>
<sequence>MTIPCMRILLRTGSSCPVLYSRFRLLLRGNGARTGVYNNWGPRVTARRSIMTMLHRTAKPDEEDDDFIPDLRDTIIDALQNPGVTTKRYIVLQATPSYAHLVSDPIFLRESIDRAVKTAGFRIHRVEAVGVVVDSIPKSRWSPYTEGWSLMITDRLVRFYGDASPAYRNFEFKPGPLIDMPATPQPRLSTFQRFSRNPDDDRGDFQVIFRSINTDDSLQNRTQKMLDRRRELLHVKTKMANTLFQNGAPSTAMIHKYRVDANDDGSNATLHQELVNRIKDLTVRLSGAQVWEPRVDFTLRRITEPRKVIDCLGNVVKKLSGPDGKEMNASQELEAAVAELSAKKELYDPVTLEKKPIEIFARLSYDNTQTLGQRLPPRISGTHFAKVLAGGGGWGVNAGILALDPEVVQGYIPGGEQRKFGGSAPTPILKKWITFYYSDPMKSTSRSRKDSSLGQWKITMVGRNDTFSPDIMPSATNPPSEPIATEPSGETAADSKEAASQSSTQEASEQDSTQEAAEQGSTASEQSSTQEASEQVSTQEAPEQDPAQKAPEQSPAEEATEQDSTQEASKHDSTQEASEQSSAQEAPEQDSTEAAPPAETADPPKKARYPAQILQTGSDTALWINGRKMDIPMFSIQMDLLVEIGEDATPAIRYVKQNDEPLPKGLMLKVRKQSKKYPYKRGRMPKDVNPPRHVLSLMGRRFSLEGRKYEAEIQKARSGGDNQEVIEGEDERKCQEDLKALVFLNELKQKTIEPDTSTDTIMTFLELKKLQERRDQLVEAETRPNVVSQEINKKEIHDIQEDARTNDLASLQPPPAEPNKQRSLSNVSDENQGDRKSDVVSQETTKDATAQSHRKDDSFSSQPSPSELTEQPTGSAANGEKLGDSELKSDKKIDQ</sequence>
<protein>
    <submittedName>
        <fullName evidence="2">Uncharacterized protein</fullName>
    </submittedName>
</protein>
<feature type="compositionally biased region" description="Polar residues" evidence="1">
    <location>
        <begin position="821"/>
        <end position="830"/>
    </location>
</feature>
<proteinExistence type="predicted"/>
<evidence type="ECO:0000313" key="3">
    <source>
        <dbReference type="Proteomes" id="UP001307849"/>
    </source>
</evidence>
<keyword evidence="3" id="KW-1185">Reference proteome</keyword>
<evidence type="ECO:0000256" key="1">
    <source>
        <dbReference type="SAM" id="MobiDB-lite"/>
    </source>
</evidence>
<accession>A0AAN8NWR9</accession>
<feature type="compositionally biased region" description="Low complexity" evidence="1">
    <location>
        <begin position="575"/>
        <end position="601"/>
    </location>
</feature>
<organism evidence="2 3">
    <name type="scientific">Arthrobotrys conoides</name>
    <dbReference type="NCBI Taxonomy" id="74498"/>
    <lineage>
        <taxon>Eukaryota</taxon>
        <taxon>Fungi</taxon>
        <taxon>Dikarya</taxon>
        <taxon>Ascomycota</taxon>
        <taxon>Pezizomycotina</taxon>
        <taxon>Orbiliomycetes</taxon>
        <taxon>Orbiliales</taxon>
        <taxon>Orbiliaceae</taxon>
        <taxon>Arthrobotrys</taxon>
    </lineage>
</organism>
<gene>
    <name evidence="2" type="ORF">TWF506_008798</name>
</gene>